<evidence type="ECO:0008006" key="4">
    <source>
        <dbReference type="Google" id="ProtNLM"/>
    </source>
</evidence>
<feature type="transmembrane region" description="Helical" evidence="1">
    <location>
        <begin position="9"/>
        <end position="30"/>
    </location>
</feature>
<protein>
    <recommendedName>
        <fullName evidence="4">DUF2975 domain-containing protein</fullName>
    </recommendedName>
</protein>
<feature type="transmembrane region" description="Helical" evidence="1">
    <location>
        <begin position="94"/>
        <end position="116"/>
    </location>
</feature>
<dbReference type="STRING" id="1577791.Mpt1_c13000"/>
<name>A0A0A7LFX1_9ARCH</name>
<proteinExistence type="predicted"/>
<organism evidence="2 3">
    <name type="scientific">Candidatus Methanoplasma termitum</name>
    <dbReference type="NCBI Taxonomy" id="1577791"/>
    <lineage>
        <taxon>Archaea</taxon>
        <taxon>Methanobacteriati</taxon>
        <taxon>Thermoplasmatota</taxon>
        <taxon>Thermoplasmata</taxon>
        <taxon>Methanomassiliicoccales</taxon>
        <taxon>Methanomassiliicoccaceae</taxon>
        <taxon>Candidatus Methanoplasma</taxon>
    </lineage>
</organism>
<keyword evidence="1" id="KW-0472">Membrane</keyword>
<keyword evidence="1" id="KW-1133">Transmembrane helix</keyword>
<sequence>MIYKGRWKVALLLAVLWVSMVLLIVEFVNYENMYSHGPPFWDITDVFWMCLKMYSISCVGGIAIYVGVLQTHLLMPKDEESRDRLRRTSSQRGLFIVTVSFLSVLIIYLSVEIYAIGDWLAIILLIGVLLLFIIGTYALLNVIEMLINYVQKSKLKEKF</sequence>
<accession>A0A0A7LFX1</accession>
<dbReference type="KEGG" id="mear:Mpt1_c13000"/>
<keyword evidence="3" id="KW-1185">Reference proteome</keyword>
<keyword evidence="1" id="KW-0812">Transmembrane</keyword>
<dbReference type="GeneID" id="24818961"/>
<evidence type="ECO:0000313" key="2">
    <source>
        <dbReference type="EMBL" id="AIZ57162.1"/>
    </source>
</evidence>
<feature type="transmembrane region" description="Helical" evidence="1">
    <location>
        <begin position="54"/>
        <end position="74"/>
    </location>
</feature>
<dbReference type="RefSeq" id="WP_048113236.1">
    <property type="nucleotide sequence ID" value="NZ_CP010070.1"/>
</dbReference>
<dbReference type="EMBL" id="CP010070">
    <property type="protein sequence ID" value="AIZ57162.1"/>
    <property type="molecule type" value="Genomic_DNA"/>
</dbReference>
<reference evidence="2 3" key="1">
    <citation type="journal article" date="2014" name="Appl. Environ. Microbiol.">
        <title>Comparative Genome Analysis of 'Candidatus Methanoplasma termitum' Indicates a New Mode of Energy Metabolism in the Seventh Order of Methanogens.</title>
        <authorList>
            <person name="Lang K."/>
            <person name="Schuldes J."/>
            <person name="Klingl A."/>
            <person name="Poehlein A."/>
            <person name="Daniel R."/>
            <person name="Brune A."/>
        </authorList>
    </citation>
    <scope>NUCLEOTIDE SEQUENCE [LARGE SCALE GENOMIC DNA]</scope>
    <source>
        <strain evidence="3">Mpt1</strain>
    </source>
</reference>
<dbReference type="Proteomes" id="UP000030787">
    <property type="component" value="Chromosome"/>
</dbReference>
<evidence type="ECO:0000256" key="1">
    <source>
        <dbReference type="SAM" id="Phobius"/>
    </source>
</evidence>
<dbReference type="AlphaFoldDB" id="A0A0A7LFX1"/>
<gene>
    <name evidence="2" type="ORF">Mpt1_c13000</name>
</gene>
<dbReference type="HOGENOM" id="CLU_1656801_0_0_2"/>
<feature type="transmembrane region" description="Helical" evidence="1">
    <location>
        <begin position="122"/>
        <end position="150"/>
    </location>
</feature>
<evidence type="ECO:0000313" key="3">
    <source>
        <dbReference type="Proteomes" id="UP000030787"/>
    </source>
</evidence>